<keyword evidence="3" id="KW-1185">Reference proteome</keyword>
<feature type="region of interest" description="Disordered" evidence="1">
    <location>
        <begin position="169"/>
        <end position="210"/>
    </location>
</feature>
<dbReference type="Proteomes" id="UP000504636">
    <property type="component" value="Unplaced"/>
</dbReference>
<dbReference type="AlphaFoldDB" id="A0A6A6YI54"/>
<evidence type="ECO:0000256" key="1">
    <source>
        <dbReference type="SAM" id="MobiDB-lite"/>
    </source>
</evidence>
<protein>
    <submittedName>
        <fullName evidence="2 4">Uncharacterized protein</fullName>
    </submittedName>
</protein>
<gene>
    <name evidence="2 4" type="ORF">BDZ99DRAFT_464130</name>
</gene>
<feature type="region of interest" description="Disordered" evidence="1">
    <location>
        <begin position="308"/>
        <end position="327"/>
    </location>
</feature>
<evidence type="ECO:0000313" key="2">
    <source>
        <dbReference type="EMBL" id="KAF2808238.1"/>
    </source>
</evidence>
<reference evidence="2 4" key="1">
    <citation type="journal article" date="2020" name="Stud. Mycol.">
        <title>101 Dothideomycetes genomes: a test case for predicting lifestyles and emergence of pathogens.</title>
        <authorList>
            <person name="Haridas S."/>
            <person name="Albert R."/>
            <person name="Binder M."/>
            <person name="Bloem J."/>
            <person name="Labutti K."/>
            <person name="Salamov A."/>
            <person name="Andreopoulos B."/>
            <person name="Baker S."/>
            <person name="Barry K."/>
            <person name="Bills G."/>
            <person name="Bluhm B."/>
            <person name="Cannon C."/>
            <person name="Castanera R."/>
            <person name="Culley D."/>
            <person name="Daum C."/>
            <person name="Ezra D."/>
            <person name="Gonzalez J."/>
            <person name="Henrissat B."/>
            <person name="Kuo A."/>
            <person name="Liang C."/>
            <person name="Lipzen A."/>
            <person name="Lutzoni F."/>
            <person name="Magnuson J."/>
            <person name="Mondo S."/>
            <person name="Nolan M."/>
            <person name="Ohm R."/>
            <person name="Pangilinan J."/>
            <person name="Park H.-J."/>
            <person name="Ramirez L."/>
            <person name="Alfaro M."/>
            <person name="Sun H."/>
            <person name="Tritt A."/>
            <person name="Yoshinaga Y."/>
            <person name="Zwiers L.-H."/>
            <person name="Turgeon B."/>
            <person name="Goodwin S."/>
            <person name="Spatafora J."/>
            <person name="Crous P."/>
            <person name="Grigoriev I."/>
        </authorList>
    </citation>
    <scope>NUCLEOTIDE SEQUENCE</scope>
    <source>
        <strain evidence="2 4">CBS 304.34</strain>
    </source>
</reference>
<name>A0A6A6YI54_9PEZI</name>
<proteinExistence type="predicted"/>
<feature type="region of interest" description="Disordered" evidence="1">
    <location>
        <begin position="76"/>
        <end position="110"/>
    </location>
</feature>
<reference evidence="4" key="3">
    <citation type="submission" date="2025-04" db="UniProtKB">
        <authorList>
            <consortium name="RefSeq"/>
        </authorList>
    </citation>
    <scope>IDENTIFICATION</scope>
    <source>
        <strain evidence="4">CBS 304.34</strain>
    </source>
</reference>
<evidence type="ECO:0000313" key="3">
    <source>
        <dbReference type="Proteomes" id="UP000504636"/>
    </source>
</evidence>
<accession>A0A6A6YI54</accession>
<dbReference type="GeneID" id="54461130"/>
<evidence type="ECO:0000313" key="4">
    <source>
        <dbReference type="RefSeq" id="XP_033575202.1"/>
    </source>
</evidence>
<sequence length="327" mass="35761">MPELLSTSATRIMANTQEPFSFLHENIPAWFKNVAEIEAKVAGLQSEITRVPVAAIPKKKTASTESIPVNDENAIGTIQEEDGTSGVARPTQMQLMKRKRKPGSVLSGHASGPIKYRSRTMIIVWYDSEVQKAFEALVRCIGTGRNLLRKGKMAAKMEALADMASAFDDDGDDDDSTAKVGYKPRVSGMPNFRSTRRMGGSGGAAGGDSGAKFDAADKELEKAQSLCERGAHQFLRDGDCRTELNAVRQHFAEVQNLSEQYMSSQSKMDTVTVDEVKVEVPKQLKPKPVQVPTITDRVPMASKAIEVDDDDDGEDWVLTPVRRTARG</sequence>
<dbReference type="RefSeq" id="XP_033575202.1">
    <property type="nucleotide sequence ID" value="XM_033720237.1"/>
</dbReference>
<organism evidence="2">
    <name type="scientific">Mytilinidion resinicola</name>
    <dbReference type="NCBI Taxonomy" id="574789"/>
    <lineage>
        <taxon>Eukaryota</taxon>
        <taxon>Fungi</taxon>
        <taxon>Dikarya</taxon>
        <taxon>Ascomycota</taxon>
        <taxon>Pezizomycotina</taxon>
        <taxon>Dothideomycetes</taxon>
        <taxon>Pleosporomycetidae</taxon>
        <taxon>Mytilinidiales</taxon>
        <taxon>Mytilinidiaceae</taxon>
        <taxon>Mytilinidion</taxon>
    </lineage>
</organism>
<dbReference type="EMBL" id="MU003703">
    <property type="protein sequence ID" value="KAF2808238.1"/>
    <property type="molecule type" value="Genomic_DNA"/>
</dbReference>
<reference evidence="4" key="2">
    <citation type="submission" date="2020-04" db="EMBL/GenBank/DDBJ databases">
        <authorList>
            <consortium name="NCBI Genome Project"/>
        </authorList>
    </citation>
    <scope>NUCLEOTIDE SEQUENCE</scope>
    <source>
        <strain evidence="4">CBS 304.34</strain>
    </source>
</reference>
<feature type="compositionally biased region" description="Gly residues" evidence="1">
    <location>
        <begin position="199"/>
        <end position="209"/>
    </location>
</feature>
<dbReference type="OrthoDB" id="3886346at2759"/>